<keyword evidence="3" id="KW-1185">Reference proteome</keyword>
<dbReference type="EMBL" id="AP019781">
    <property type="protein sequence ID" value="BBL69250.1"/>
    <property type="molecule type" value="Genomic_DNA"/>
</dbReference>
<gene>
    <name evidence="2" type="ORF">MchiMG62_24310</name>
</gene>
<evidence type="ECO:0000313" key="2">
    <source>
        <dbReference type="EMBL" id="BBL69250.1"/>
    </source>
</evidence>
<accession>A0ABM7H8R1</accession>
<evidence type="ECO:0000313" key="3">
    <source>
        <dbReference type="Proteomes" id="UP000824969"/>
    </source>
</evidence>
<reference evidence="2 3" key="1">
    <citation type="submission" date="2019-06" db="EMBL/GenBank/DDBJ databases">
        <title>Complete genome sequence of Methanoculleus chikugoensis strain MG62.</title>
        <authorList>
            <person name="Asakawa S."/>
            <person name="Dianou D."/>
        </authorList>
    </citation>
    <scope>NUCLEOTIDE SEQUENCE [LARGE SCALE GENOMIC DNA]</scope>
    <source>
        <strain evidence="2 3">MG62</strain>
    </source>
</reference>
<dbReference type="GeneID" id="66131975"/>
<proteinExistence type="predicted"/>
<sequence>MDKDYFADLRKELLLHDFMISILQDEQNKRREELNELECKMKEIEKIFGELKQRAKVNKTK</sequence>
<dbReference type="Proteomes" id="UP000824969">
    <property type="component" value="Chromosome"/>
</dbReference>
<keyword evidence="1" id="KW-0175">Coiled coil</keyword>
<protein>
    <submittedName>
        <fullName evidence="2">Uncharacterized protein</fullName>
    </submittedName>
</protein>
<organism evidence="2 3">
    <name type="scientific">Methanoculleus chikugoensis</name>
    <dbReference type="NCBI Taxonomy" id="118126"/>
    <lineage>
        <taxon>Archaea</taxon>
        <taxon>Methanobacteriati</taxon>
        <taxon>Methanobacteriota</taxon>
        <taxon>Stenosarchaea group</taxon>
        <taxon>Methanomicrobia</taxon>
        <taxon>Methanomicrobiales</taxon>
        <taxon>Methanomicrobiaceae</taxon>
        <taxon>Methanoculleus</taxon>
    </lineage>
</organism>
<name>A0ABM7H8R1_9EURY</name>
<feature type="coiled-coil region" evidence="1">
    <location>
        <begin position="20"/>
        <end position="54"/>
    </location>
</feature>
<dbReference type="RefSeq" id="WP_054847468.1">
    <property type="nucleotide sequence ID" value="NZ_AP019781.1"/>
</dbReference>
<evidence type="ECO:0000256" key="1">
    <source>
        <dbReference type="SAM" id="Coils"/>
    </source>
</evidence>